<proteinExistence type="predicted"/>
<dbReference type="PANTHER" id="PTHR37263:SF2">
    <property type="entry name" value="EXPRESSED PROTEIN"/>
    <property type="match status" value="1"/>
</dbReference>
<gene>
    <name evidence="1" type="ORF">CJ030_MR3G018677</name>
</gene>
<sequence>MHLWPSLTIRDSFKLAYLRKLEWNISRMEREKGQSSNNQKLLDKVEPVANGEGAVKPNSETRGGVLVVCKEMLMVLSCCYCCFCCGGN</sequence>
<name>A0A6A1W5T8_9ROSI</name>
<protein>
    <submittedName>
        <fullName evidence="1">Uncharacterized protein</fullName>
    </submittedName>
</protein>
<accession>A0A6A1W5T8</accession>
<reference evidence="1 2" key="1">
    <citation type="journal article" date="2019" name="Plant Biotechnol. J.">
        <title>The red bayberry genome and genetic basis of sex determination.</title>
        <authorList>
            <person name="Jia H.M."/>
            <person name="Jia H.J."/>
            <person name="Cai Q.L."/>
            <person name="Wang Y."/>
            <person name="Zhao H.B."/>
            <person name="Yang W.F."/>
            <person name="Wang G.Y."/>
            <person name="Li Y.H."/>
            <person name="Zhan D.L."/>
            <person name="Shen Y.T."/>
            <person name="Niu Q.F."/>
            <person name="Chang L."/>
            <person name="Qiu J."/>
            <person name="Zhao L."/>
            <person name="Xie H.B."/>
            <person name="Fu W.Y."/>
            <person name="Jin J."/>
            <person name="Li X.W."/>
            <person name="Jiao Y."/>
            <person name="Zhou C.C."/>
            <person name="Tu T."/>
            <person name="Chai C.Y."/>
            <person name="Gao J.L."/>
            <person name="Fan L.J."/>
            <person name="van de Weg E."/>
            <person name="Wang J.Y."/>
            <person name="Gao Z.S."/>
        </authorList>
    </citation>
    <scope>NUCLEOTIDE SEQUENCE [LARGE SCALE GENOMIC DNA]</scope>
    <source>
        <tissue evidence="1">Leaves</tissue>
    </source>
</reference>
<dbReference type="PANTHER" id="PTHR37263">
    <property type="entry name" value="EXPRESSED PROTEIN"/>
    <property type="match status" value="1"/>
</dbReference>
<dbReference type="OrthoDB" id="1927320at2759"/>
<keyword evidence="2" id="KW-1185">Reference proteome</keyword>
<dbReference type="EMBL" id="RXIC02000021">
    <property type="protein sequence ID" value="KAB1219078.1"/>
    <property type="molecule type" value="Genomic_DNA"/>
</dbReference>
<comment type="caution">
    <text evidence="1">The sequence shown here is derived from an EMBL/GenBank/DDBJ whole genome shotgun (WGS) entry which is preliminary data.</text>
</comment>
<evidence type="ECO:0000313" key="1">
    <source>
        <dbReference type="EMBL" id="KAB1219078.1"/>
    </source>
</evidence>
<evidence type="ECO:0000313" key="2">
    <source>
        <dbReference type="Proteomes" id="UP000516437"/>
    </source>
</evidence>
<dbReference type="AlphaFoldDB" id="A0A6A1W5T8"/>
<dbReference type="Proteomes" id="UP000516437">
    <property type="component" value="Chromosome 3"/>
</dbReference>
<organism evidence="1 2">
    <name type="scientific">Morella rubra</name>
    <name type="common">Chinese bayberry</name>
    <dbReference type="NCBI Taxonomy" id="262757"/>
    <lineage>
        <taxon>Eukaryota</taxon>
        <taxon>Viridiplantae</taxon>
        <taxon>Streptophyta</taxon>
        <taxon>Embryophyta</taxon>
        <taxon>Tracheophyta</taxon>
        <taxon>Spermatophyta</taxon>
        <taxon>Magnoliopsida</taxon>
        <taxon>eudicotyledons</taxon>
        <taxon>Gunneridae</taxon>
        <taxon>Pentapetalae</taxon>
        <taxon>rosids</taxon>
        <taxon>fabids</taxon>
        <taxon>Fagales</taxon>
        <taxon>Myricaceae</taxon>
        <taxon>Morella</taxon>
    </lineage>
</organism>